<evidence type="ECO:0000313" key="2">
    <source>
        <dbReference type="EMBL" id="GBP21166.1"/>
    </source>
</evidence>
<dbReference type="AlphaFoldDB" id="A0A4C1U5P1"/>
<evidence type="ECO:0000256" key="1">
    <source>
        <dbReference type="SAM" id="MobiDB-lite"/>
    </source>
</evidence>
<keyword evidence="3" id="KW-1185">Reference proteome</keyword>
<evidence type="ECO:0000313" key="3">
    <source>
        <dbReference type="Proteomes" id="UP000299102"/>
    </source>
</evidence>
<proteinExistence type="predicted"/>
<protein>
    <submittedName>
        <fullName evidence="2">Uncharacterized protein</fullName>
    </submittedName>
</protein>
<comment type="caution">
    <text evidence="2">The sequence shown here is derived from an EMBL/GenBank/DDBJ whole genome shotgun (WGS) entry which is preliminary data.</text>
</comment>
<reference evidence="2 3" key="1">
    <citation type="journal article" date="2019" name="Commun. Biol.">
        <title>The bagworm genome reveals a unique fibroin gene that provides high tensile strength.</title>
        <authorList>
            <person name="Kono N."/>
            <person name="Nakamura H."/>
            <person name="Ohtoshi R."/>
            <person name="Tomita M."/>
            <person name="Numata K."/>
            <person name="Arakawa K."/>
        </authorList>
    </citation>
    <scope>NUCLEOTIDE SEQUENCE [LARGE SCALE GENOMIC DNA]</scope>
</reference>
<name>A0A4C1U5P1_EUMVA</name>
<dbReference type="EMBL" id="BGZK01000125">
    <property type="protein sequence ID" value="GBP21166.1"/>
    <property type="molecule type" value="Genomic_DNA"/>
</dbReference>
<accession>A0A4C1U5P1</accession>
<feature type="region of interest" description="Disordered" evidence="1">
    <location>
        <begin position="20"/>
        <end position="71"/>
    </location>
</feature>
<gene>
    <name evidence="2" type="ORF">EVAR_11197_1</name>
</gene>
<sequence length="110" mass="12206">MRRGALAFAGVFELVERGRRALGRPGQPPAHASGQTSPSTWSGGGALRGVDRRPLGSRLNCSGTTHHRRLDRQWATARKPVTSSDSDEDRYLFYPPTYVDILLVRMCPRD</sequence>
<dbReference type="Proteomes" id="UP000299102">
    <property type="component" value="Unassembled WGS sequence"/>
</dbReference>
<organism evidence="2 3">
    <name type="scientific">Eumeta variegata</name>
    <name type="common">Bagworm moth</name>
    <name type="synonym">Eumeta japonica</name>
    <dbReference type="NCBI Taxonomy" id="151549"/>
    <lineage>
        <taxon>Eukaryota</taxon>
        <taxon>Metazoa</taxon>
        <taxon>Ecdysozoa</taxon>
        <taxon>Arthropoda</taxon>
        <taxon>Hexapoda</taxon>
        <taxon>Insecta</taxon>
        <taxon>Pterygota</taxon>
        <taxon>Neoptera</taxon>
        <taxon>Endopterygota</taxon>
        <taxon>Lepidoptera</taxon>
        <taxon>Glossata</taxon>
        <taxon>Ditrysia</taxon>
        <taxon>Tineoidea</taxon>
        <taxon>Psychidae</taxon>
        <taxon>Oiketicinae</taxon>
        <taxon>Eumeta</taxon>
    </lineage>
</organism>